<dbReference type="Gene3D" id="3.30.750.44">
    <property type="match status" value="1"/>
</dbReference>
<dbReference type="GO" id="GO:0030288">
    <property type="term" value="C:outer membrane-bounded periplasmic space"/>
    <property type="evidence" value="ECO:0007669"/>
    <property type="project" value="TreeGrafter"/>
</dbReference>
<organism evidence="2 3">
    <name type="scientific">Fibrobacter succinogenes</name>
    <name type="common">Bacteroides succinogenes</name>
    <dbReference type="NCBI Taxonomy" id="833"/>
    <lineage>
        <taxon>Bacteria</taxon>
        <taxon>Pseudomonadati</taxon>
        <taxon>Fibrobacterota</taxon>
        <taxon>Fibrobacteria</taxon>
        <taxon>Fibrobacterales</taxon>
        <taxon>Fibrobacteraceae</taxon>
        <taxon>Fibrobacter</taxon>
    </lineage>
</organism>
<dbReference type="InterPro" id="IPR036034">
    <property type="entry name" value="PDZ_sf"/>
</dbReference>
<dbReference type="GO" id="GO:0004175">
    <property type="term" value="F:endopeptidase activity"/>
    <property type="evidence" value="ECO:0007669"/>
    <property type="project" value="TreeGrafter"/>
</dbReference>
<name>A0A380S4T6_FIBSU</name>
<dbReference type="EMBL" id="UHJL01000002">
    <property type="protein sequence ID" value="SUQ24135.1"/>
    <property type="molecule type" value="Genomic_DNA"/>
</dbReference>
<dbReference type="RefSeq" id="WP_109572706.1">
    <property type="nucleotide sequence ID" value="NZ_UHJL01000002.1"/>
</dbReference>
<dbReference type="Gene3D" id="2.30.42.10">
    <property type="match status" value="1"/>
</dbReference>
<dbReference type="SUPFAM" id="SSF52096">
    <property type="entry name" value="ClpP/crotonase"/>
    <property type="match status" value="1"/>
</dbReference>
<dbReference type="Gene3D" id="3.90.226.10">
    <property type="entry name" value="2-enoyl-CoA Hydratase, Chain A, domain 1"/>
    <property type="match status" value="1"/>
</dbReference>
<feature type="domain" description="Tail specific protease" evidence="1">
    <location>
        <begin position="172"/>
        <end position="381"/>
    </location>
</feature>
<dbReference type="GO" id="GO:0008236">
    <property type="term" value="F:serine-type peptidase activity"/>
    <property type="evidence" value="ECO:0007669"/>
    <property type="project" value="InterPro"/>
</dbReference>
<dbReference type="Pfam" id="PF03572">
    <property type="entry name" value="Peptidase_S41"/>
    <property type="match status" value="1"/>
</dbReference>
<sequence length="445" mass="48788">MFLRIILAATLLCLLGCSDFIHPVKSTPEPESEYAFNYWLLQKVFLYEERLSDLPKDGDSDSIQQQLYSFLKDPYTSYTPPAKSEERSTIINTSKIIGGDVGMRYTVDLTLEHPIKIARVYPISPAGQAGVPRDGNILKVNDIDLTGEKAKATYDSVLSYTKNIDLVVSYKGDTTLFKLEKETVYAPTVFVDTLYEDSAKGYPGIIFVSIEGFKDSTANRKLGTFGELKSYLDSTTSDKRVRVLDLRNNPGGLVMQSLKMADLFVSKGTMSTMRQRAINDNGESIYVQSHTEAKAGDIGESGKFIILTNGGTASAAEIFTAAVTETTDIPHAGVKTYGKGVGQTTYFTYAGGMATITNFEFLTPKGNSYHKKGIQPKFDCSGTITENCVAQVAYELYGVKSPAQDASLAKRALGVKEYSGSKSDEGAVIWADTDFYLKAFEKSIH</sequence>
<dbReference type="SMART" id="SM00245">
    <property type="entry name" value="TSPc"/>
    <property type="match status" value="1"/>
</dbReference>
<dbReference type="PANTHER" id="PTHR32060">
    <property type="entry name" value="TAIL-SPECIFIC PROTEASE"/>
    <property type="match status" value="1"/>
</dbReference>
<dbReference type="PANTHER" id="PTHR32060:SF30">
    <property type="entry name" value="CARBOXY-TERMINAL PROCESSING PROTEASE CTPA"/>
    <property type="match status" value="1"/>
</dbReference>
<dbReference type="GO" id="GO:0006508">
    <property type="term" value="P:proteolysis"/>
    <property type="evidence" value="ECO:0007669"/>
    <property type="project" value="InterPro"/>
</dbReference>
<proteinExistence type="predicted"/>
<evidence type="ECO:0000313" key="3">
    <source>
        <dbReference type="Proteomes" id="UP000255423"/>
    </source>
</evidence>
<accession>A0A380S4T6</accession>
<gene>
    <name evidence="2" type="ORF">SAMN05661053_1528</name>
</gene>
<dbReference type="InterPro" id="IPR029045">
    <property type="entry name" value="ClpP/crotonase-like_dom_sf"/>
</dbReference>
<evidence type="ECO:0000259" key="1">
    <source>
        <dbReference type="SMART" id="SM00245"/>
    </source>
</evidence>
<reference evidence="2 3" key="1">
    <citation type="submission" date="2017-08" db="EMBL/GenBank/DDBJ databases">
        <authorList>
            <person name="de Groot N.N."/>
        </authorList>
    </citation>
    <scope>NUCLEOTIDE SEQUENCE [LARGE SCALE GENOMIC DNA]</scope>
    <source>
        <strain evidence="2 3">HM2</strain>
    </source>
</reference>
<protein>
    <submittedName>
        <fullName evidence="2">Peptidase family S41</fullName>
    </submittedName>
</protein>
<dbReference type="AlphaFoldDB" id="A0A380S4T6"/>
<dbReference type="CDD" id="cd06567">
    <property type="entry name" value="Peptidase_S41"/>
    <property type="match status" value="1"/>
</dbReference>
<dbReference type="SUPFAM" id="SSF50156">
    <property type="entry name" value="PDZ domain-like"/>
    <property type="match status" value="1"/>
</dbReference>
<dbReference type="Proteomes" id="UP000255423">
    <property type="component" value="Unassembled WGS sequence"/>
</dbReference>
<dbReference type="InterPro" id="IPR005151">
    <property type="entry name" value="Tail-specific_protease"/>
</dbReference>
<dbReference type="GO" id="GO:0007165">
    <property type="term" value="P:signal transduction"/>
    <property type="evidence" value="ECO:0007669"/>
    <property type="project" value="TreeGrafter"/>
</dbReference>
<evidence type="ECO:0000313" key="2">
    <source>
        <dbReference type="EMBL" id="SUQ24135.1"/>
    </source>
</evidence>